<dbReference type="PANTHER" id="PTHR23502:SF49">
    <property type="entry name" value="MAJOR FACILITATOR SUPERFAMILY (MFS) PROFILE DOMAIN-CONTAINING PROTEIN"/>
    <property type="match status" value="1"/>
</dbReference>
<dbReference type="InterPro" id="IPR036259">
    <property type="entry name" value="MFS_trans_sf"/>
</dbReference>
<keyword evidence="4 6" id="KW-0472">Membrane</keyword>
<feature type="transmembrane region" description="Helical" evidence="6">
    <location>
        <begin position="231"/>
        <end position="253"/>
    </location>
</feature>
<evidence type="ECO:0000313" key="8">
    <source>
        <dbReference type="EMBL" id="KAH8694094.1"/>
    </source>
</evidence>
<evidence type="ECO:0000256" key="3">
    <source>
        <dbReference type="ARBA" id="ARBA00022989"/>
    </source>
</evidence>
<dbReference type="SUPFAM" id="SSF103473">
    <property type="entry name" value="MFS general substrate transporter"/>
    <property type="match status" value="1"/>
</dbReference>
<keyword evidence="9" id="KW-1185">Reference proteome</keyword>
<comment type="subcellular location">
    <subcellularLocation>
        <location evidence="1">Membrane</location>
        <topology evidence="1">Multi-pass membrane protein</topology>
    </subcellularLocation>
</comment>
<feature type="transmembrane region" description="Helical" evidence="6">
    <location>
        <begin position="163"/>
        <end position="180"/>
    </location>
</feature>
<keyword evidence="2 6" id="KW-0812">Transmembrane</keyword>
<feature type="transmembrane region" description="Helical" evidence="6">
    <location>
        <begin position="404"/>
        <end position="423"/>
    </location>
</feature>
<dbReference type="FunFam" id="1.20.1250.20:FF:000011">
    <property type="entry name" value="MFS multidrug transporter, putative"/>
    <property type="match status" value="1"/>
</dbReference>
<comment type="caution">
    <text evidence="8">The sequence shown here is derived from an EMBL/GenBank/DDBJ whole genome shotgun (WGS) entry which is preliminary data.</text>
</comment>
<evidence type="ECO:0000313" key="9">
    <source>
        <dbReference type="Proteomes" id="UP001201262"/>
    </source>
</evidence>
<dbReference type="PANTHER" id="PTHR23502">
    <property type="entry name" value="MAJOR FACILITATOR SUPERFAMILY"/>
    <property type="match status" value="1"/>
</dbReference>
<reference evidence="8" key="1">
    <citation type="submission" date="2021-12" db="EMBL/GenBank/DDBJ databases">
        <title>Convergent genome expansion in fungi linked to evolution of root-endophyte symbiosis.</title>
        <authorList>
            <consortium name="DOE Joint Genome Institute"/>
            <person name="Ke Y.-H."/>
            <person name="Bonito G."/>
            <person name="Liao H.-L."/>
            <person name="Looney B."/>
            <person name="Rojas-Flechas A."/>
            <person name="Nash J."/>
            <person name="Hameed K."/>
            <person name="Schadt C."/>
            <person name="Martin F."/>
            <person name="Crous P.W."/>
            <person name="Miettinen O."/>
            <person name="Magnuson J.K."/>
            <person name="Labbe J."/>
            <person name="Jacobson D."/>
            <person name="Doktycz M.J."/>
            <person name="Veneault-Fourrey C."/>
            <person name="Kuo A."/>
            <person name="Mondo S."/>
            <person name="Calhoun S."/>
            <person name="Riley R."/>
            <person name="Ohm R."/>
            <person name="LaButti K."/>
            <person name="Andreopoulos B."/>
            <person name="Pangilinan J."/>
            <person name="Nolan M."/>
            <person name="Tritt A."/>
            <person name="Clum A."/>
            <person name="Lipzen A."/>
            <person name="Daum C."/>
            <person name="Barry K."/>
            <person name="Grigoriev I.V."/>
            <person name="Vilgalys R."/>
        </authorList>
    </citation>
    <scope>NUCLEOTIDE SEQUENCE</scope>
    <source>
        <strain evidence="8">PMI_201</strain>
    </source>
</reference>
<dbReference type="PROSITE" id="PS50850">
    <property type="entry name" value="MFS"/>
    <property type="match status" value="1"/>
</dbReference>
<dbReference type="InterPro" id="IPR020846">
    <property type="entry name" value="MFS_dom"/>
</dbReference>
<evidence type="ECO:0000256" key="5">
    <source>
        <dbReference type="SAM" id="MobiDB-lite"/>
    </source>
</evidence>
<proteinExistence type="predicted"/>
<dbReference type="Pfam" id="PF07690">
    <property type="entry name" value="MFS_1"/>
    <property type="match status" value="1"/>
</dbReference>
<evidence type="ECO:0000256" key="4">
    <source>
        <dbReference type="ARBA" id="ARBA00023136"/>
    </source>
</evidence>
<feature type="transmembrane region" description="Helical" evidence="6">
    <location>
        <begin position="95"/>
        <end position="121"/>
    </location>
</feature>
<evidence type="ECO:0000256" key="6">
    <source>
        <dbReference type="SAM" id="Phobius"/>
    </source>
</evidence>
<dbReference type="RefSeq" id="XP_046069764.1">
    <property type="nucleotide sequence ID" value="XM_046219434.1"/>
</dbReference>
<dbReference type="GeneID" id="70249721"/>
<name>A0AAD4KQX3_9EURO</name>
<feature type="transmembrane region" description="Helical" evidence="6">
    <location>
        <begin position="339"/>
        <end position="358"/>
    </location>
</feature>
<dbReference type="Gene3D" id="1.20.1250.20">
    <property type="entry name" value="MFS general substrate transporter like domains"/>
    <property type="match status" value="1"/>
</dbReference>
<feature type="transmembrane region" description="Helical" evidence="6">
    <location>
        <begin position="473"/>
        <end position="492"/>
    </location>
</feature>
<evidence type="ECO:0000259" key="7">
    <source>
        <dbReference type="PROSITE" id="PS50850"/>
    </source>
</evidence>
<dbReference type="InterPro" id="IPR011701">
    <property type="entry name" value="MFS"/>
</dbReference>
<dbReference type="GO" id="GO:0005886">
    <property type="term" value="C:plasma membrane"/>
    <property type="evidence" value="ECO:0007669"/>
    <property type="project" value="TreeGrafter"/>
</dbReference>
<accession>A0AAD4KQX3</accession>
<sequence length="509" mass="55809">MNNKADEENIQTQSEATEKLASSEENPESQVSVSPAVNGDDKGQWLVKFEEHDPANPKNFKTAYKIFLTFQMSMLALSGSMGSSIVAPAQSSIGAYFHVSVEVTTLAVALFVLGWAFGPMIWGPISEVYGRRWGMLPGVFIFGLFSIGSATSKSAASLFVTRFFGGIFASAPISNVPAALGDLYDPRFRGTAMTFVSLCIVGGPTLGPVIGAALTVNSHLGWRWTEYIESIFIFTLFFLALFTLPEIYAPVLLKRRAQHLRKTTGKEQYWHPHEEERISLDNVLTKHISRPIRMFVTEPMLTFIAVYASFVYSLVYLTLEVFPIVFHEKRKYSLVISTLPFFGILVGVMFALIINFANQPSYARAVKNNNGQAVPEARLPPMIAGGILLSVGLFWFGWTADPKFSWALPVVASGFIGAGFNIVFQQCLNFIVDTYGMYSASAVSANTMLRSILACGLPMASRPMFENLGVGPASSLIGGISCLAIPVPFFLMKYSAALRERSKFAPTSK</sequence>
<gene>
    <name evidence="8" type="ORF">BGW36DRAFT_418666</name>
</gene>
<feature type="transmembrane region" description="Helical" evidence="6">
    <location>
        <begin position="66"/>
        <end position="89"/>
    </location>
</feature>
<evidence type="ECO:0000256" key="2">
    <source>
        <dbReference type="ARBA" id="ARBA00022692"/>
    </source>
</evidence>
<dbReference type="AlphaFoldDB" id="A0AAD4KQX3"/>
<feature type="domain" description="Major facilitator superfamily (MFS) profile" evidence="7">
    <location>
        <begin position="68"/>
        <end position="496"/>
    </location>
</feature>
<feature type="transmembrane region" description="Helical" evidence="6">
    <location>
        <begin position="300"/>
        <end position="319"/>
    </location>
</feature>
<feature type="transmembrane region" description="Helical" evidence="6">
    <location>
        <begin position="379"/>
        <end position="398"/>
    </location>
</feature>
<feature type="transmembrane region" description="Helical" evidence="6">
    <location>
        <begin position="133"/>
        <end position="151"/>
    </location>
</feature>
<dbReference type="GO" id="GO:0022857">
    <property type="term" value="F:transmembrane transporter activity"/>
    <property type="evidence" value="ECO:0007669"/>
    <property type="project" value="InterPro"/>
</dbReference>
<evidence type="ECO:0000256" key="1">
    <source>
        <dbReference type="ARBA" id="ARBA00004141"/>
    </source>
</evidence>
<dbReference type="CDD" id="cd17323">
    <property type="entry name" value="MFS_Tpo1_MDR_like"/>
    <property type="match status" value="1"/>
</dbReference>
<feature type="transmembrane region" description="Helical" evidence="6">
    <location>
        <begin position="435"/>
        <end position="453"/>
    </location>
</feature>
<organism evidence="8 9">
    <name type="scientific">Talaromyces proteolyticus</name>
    <dbReference type="NCBI Taxonomy" id="1131652"/>
    <lineage>
        <taxon>Eukaryota</taxon>
        <taxon>Fungi</taxon>
        <taxon>Dikarya</taxon>
        <taxon>Ascomycota</taxon>
        <taxon>Pezizomycotina</taxon>
        <taxon>Eurotiomycetes</taxon>
        <taxon>Eurotiomycetidae</taxon>
        <taxon>Eurotiales</taxon>
        <taxon>Trichocomaceae</taxon>
        <taxon>Talaromyces</taxon>
        <taxon>Talaromyces sect. Bacilispori</taxon>
    </lineage>
</organism>
<feature type="transmembrane region" description="Helical" evidence="6">
    <location>
        <begin position="192"/>
        <end position="211"/>
    </location>
</feature>
<dbReference type="EMBL" id="JAJTJA010000009">
    <property type="protein sequence ID" value="KAH8694094.1"/>
    <property type="molecule type" value="Genomic_DNA"/>
</dbReference>
<keyword evidence="3 6" id="KW-1133">Transmembrane helix</keyword>
<feature type="region of interest" description="Disordered" evidence="5">
    <location>
        <begin position="1"/>
        <end position="39"/>
    </location>
</feature>
<dbReference type="Proteomes" id="UP001201262">
    <property type="component" value="Unassembled WGS sequence"/>
</dbReference>
<protein>
    <submittedName>
        <fullName evidence="8">Major facilitator superfamily domain-containing protein</fullName>
    </submittedName>
</protein>